<evidence type="ECO:0000256" key="2">
    <source>
        <dbReference type="ARBA" id="ARBA00022676"/>
    </source>
</evidence>
<dbReference type="PANTHER" id="PTHR48046">
    <property type="entry name" value="UDP-GLYCOSYLTRANSFERASE 72E1"/>
    <property type="match status" value="1"/>
</dbReference>
<dbReference type="EC" id="2.4.1.-" evidence="5"/>
<dbReference type="Gene3D" id="3.40.50.2000">
    <property type="entry name" value="Glycogen Phosphorylase B"/>
    <property type="match status" value="2"/>
</dbReference>
<name>A0AAW1J6Q4_SAPOF</name>
<comment type="caution">
    <text evidence="6">The sequence shown here is derived from an EMBL/GenBank/DDBJ whole genome shotgun (WGS) entry which is preliminary data.</text>
</comment>
<keyword evidence="7" id="KW-1185">Reference proteome</keyword>
<dbReference type="SUPFAM" id="SSF53756">
    <property type="entry name" value="UDP-Glycosyltransferase/glycogen phosphorylase"/>
    <property type="match status" value="1"/>
</dbReference>
<protein>
    <recommendedName>
        <fullName evidence="5">Glycosyltransferase</fullName>
        <ecNumber evidence="5">2.4.1.-</ecNumber>
    </recommendedName>
</protein>
<dbReference type="GO" id="GO:0016104">
    <property type="term" value="P:triterpenoid biosynthetic process"/>
    <property type="evidence" value="ECO:0007669"/>
    <property type="project" value="UniProtKB-ARBA"/>
</dbReference>
<accession>A0AAW1J6Q4</accession>
<dbReference type="CDD" id="cd03784">
    <property type="entry name" value="GT1_Gtf-like"/>
    <property type="match status" value="1"/>
</dbReference>
<evidence type="ECO:0000313" key="7">
    <source>
        <dbReference type="Proteomes" id="UP001443914"/>
    </source>
</evidence>
<comment type="similarity">
    <text evidence="1 4">Belongs to the UDP-glycosyltransferase family.</text>
</comment>
<sequence length="491" mass="54469">MDGKTPHIAMIPTPGMGHLIPLTELARRLTESFNFSITILLPNDGSTPSNSTLSLLNSLPNSITHHFLPPADISDLPQTAAVETRIILTLTRSLPQLRDSLRVISESTRFVALVTDHFGVSFFDLAKEFGALPYMFFLSGALGLCFGFELPKLDKLYTCEYRDLPEPVRFCPGSVPVHGSDFIEPVQHRKSEAYKGMLDMAGRFYDVAGIFVNSFPDLEPAAFKYLNDEKIRDENKIPPVYSIGPVVKSGSESEPDGSRCIEWLDKQPRGSVLFVSFGSGGSLSHEQIVELAHGLELSGVRFLWVFKRPNDKVSNASFFSVDNKMDDPLAFLPKGFLDRTNGLGLVVPSWAPQVRVLSHGSTGGFLTHCGWNSTMESVVHGVPMIAWPLFAEQKFNAVILADDLKVVARVKPNEEGLIKREQIVEYVRSLMKGEEGEVMRYRMKDLKEKAELALSEGGSSDKSLRKVAQVWMSHNRNEYCKNEADGVFPAA</sequence>
<evidence type="ECO:0000256" key="5">
    <source>
        <dbReference type="RuleBase" id="RU362057"/>
    </source>
</evidence>
<dbReference type="FunFam" id="3.40.50.2000:FF:000051">
    <property type="entry name" value="Glycosyltransferase"/>
    <property type="match status" value="1"/>
</dbReference>
<evidence type="ECO:0000256" key="1">
    <source>
        <dbReference type="ARBA" id="ARBA00009995"/>
    </source>
</evidence>
<dbReference type="Proteomes" id="UP001443914">
    <property type="component" value="Unassembled WGS sequence"/>
</dbReference>
<proteinExistence type="inferred from homology"/>
<dbReference type="PROSITE" id="PS00375">
    <property type="entry name" value="UDPGT"/>
    <property type="match status" value="1"/>
</dbReference>
<dbReference type="GO" id="GO:0016135">
    <property type="term" value="P:saponin biosynthetic process"/>
    <property type="evidence" value="ECO:0007669"/>
    <property type="project" value="UniProtKB-ARBA"/>
</dbReference>
<reference evidence="6" key="1">
    <citation type="submission" date="2024-03" db="EMBL/GenBank/DDBJ databases">
        <title>WGS assembly of Saponaria officinalis var. Norfolk2.</title>
        <authorList>
            <person name="Jenkins J."/>
            <person name="Shu S."/>
            <person name="Grimwood J."/>
            <person name="Barry K."/>
            <person name="Goodstein D."/>
            <person name="Schmutz J."/>
            <person name="Leebens-Mack J."/>
            <person name="Osbourn A."/>
        </authorList>
    </citation>
    <scope>NUCLEOTIDE SEQUENCE [LARGE SCALE GENOMIC DNA]</scope>
    <source>
        <strain evidence="6">JIC</strain>
    </source>
</reference>
<gene>
    <name evidence="6" type="ORF">RND81_08G107600</name>
</gene>
<dbReference type="AlphaFoldDB" id="A0AAW1J6Q4"/>
<dbReference type="GO" id="GO:0008194">
    <property type="term" value="F:UDP-glycosyltransferase activity"/>
    <property type="evidence" value="ECO:0007669"/>
    <property type="project" value="InterPro"/>
</dbReference>
<dbReference type="FunFam" id="3.40.50.2000:FF:000054">
    <property type="entry name" value="Glycosyltransferase"/>
    <property type="match status" value="1"/>
</dbReference>
<dbReference type="PANTHER" id="PTHR48046:SF6">
    <property type="entry name" value="GLYCOSYLTRANSFERASE"/>
    <property type="match status" value="1"/>
</dbReference>
<organism evidence="6 7">
    <name type="scientific">Saponaria officinalis</name>
    <name type="common">Common soapwort</name>
    <name type="synonym">Lychnis saponaria</name>
    <dbReference type="NCBI Taxonomy" id="3572"/>
    <lineage>
        <taxon>Eukaryota</taxon>
        <taxon>Viridiplantae</taxon>
        <taxon>Streptophyta</taxon>
        <taxon>Embryophyta</taxon>
        <taxon>Tracheophyta</taxon>
        <taxon>Spermatophyta</taxon>
        <taxon>Magnoliopsida</taxon>
        <taxon>eudicotyledons</taxon>
        <taxon>Gunneridae</taxon>
        <taxon>Pentapetalae</taxon>
        <taxon>Caryophyllales</taxon>
        <taxon>Caryophyllaceae</taxon>
        <taxon>Caryophylleae</taxon>
        <taxon>Saponaria</taxon>
    </lineage>
</organism>
<dbReference type="EMBL" id="JBDFQZ010000008">
    <property type="protein sequence ID" value="KAK9698481.1"/>
    <property type="molecule type" value="Genomic_DNA"/>
</dbReference>
<evidence type="ECO:0000256" key="4">
    <source>
        <dbReference type="RuleBase" id="RU003718"/>
    </source>
</evidence>
<evidence type="ECO:0000313" key="6">
    <source>
        <dbReference type="EMBL" id="KAK9698481.1"/>
    </source>
</evidence>
<evidence type="ECO:0000256" key="3">
    <source>
        <dbReference type="ARBA" id="ARBA00022679"/>
    </source>
</evidence>
<dbReference type="InterPro" id="IPR002213">
    <property type="entry name" value="UDP_glucos_trans"/>
</dbReference>
<dbReference type="Pfam" id="PF00201">
    <property type="entry name" value="UDPGT"/>
    <property type="match status" value="1"/>
</dbReference>
<dbReference type="InterPro" id="IPR035595">
    <property type="entry name" value="UDP_glycos_trans_CS"/>
</dbReference>
<keyword evidence="2 4" id="KW-0328">Glycosyltransferase</keyword>
<keyword evidence="3 4" id="KW-0808">Transferase</keyword>